<reference evidence="2" key="1">
    <citation type="submission" date="2017-10" db="EMBL/GenBank/DDBJ databases">
        <title>Resolving the taxonomy of Roseburia spp., Eubacterium rectale and Agathobacter spp. through phylogenomic analysis.</title>
        <authorList>
            <person name="Sheridan P.O."/>
            <person name="Walker A.W."/>
            <person name="Duncan S.H."/>
            <person name="Scott K.P."/>
            <person name="Toole P.W.O."/>
            <person name="Luis P."/>
            <person name="Flint H.J."/>
        </authorList>
    </citation>
    <scope>NUCLEOTIDE SEQUENCE [LARGE SCALE GENOMIC DNA]</scope>
    <source>
        <strain evidence="2">JK10</strain>
    </source>
</reference>
<comment type="caution">
    <text evidence="2">The sequence shown here is derived from an EMBL/GenBank/DDBJ whole genome shotgun (WGS) entry which is preliminary data.</text>
</comment>
<dbReference type="RefSeq" id="WP_090487363.1">
    <property type="nucleotide sequence ID" value="NZ_PDYH01000044.1"/>
</dbReference>
<name>A0A2G3E8B4_9FIRM</name>
<keyword evidence="1" id="KW-0812">Transmembrane</keyword>
<organism evidence="2 3">
    <name type="scientific">Pseudobutyrivibrio ruminis</name>
    <dbReference type="NCBI Taxonomy" id="46206"/>
    <lineage>
        <taxon>Bacteria</taxon>
        <taxon>Bacillati</taxon>
        <taxon>Bacillota</taxon>
        <taxon>Clostridia</taxon>
        <taxon>Lachnospirales</taxon>
        <taxon>Lachnospiraceae</taxon>
        <taxon>Pseudobutyrivibrio</taxon>
    </lineage>
</organism>
<evidence type="ECO:0000313" key="3">
    <source>
        <dbReference type="Proteomes" id="UP000224317"/>
    </source>
</evidence>
<dbReference type="AlphaFoldDB" id="A0A2G3E8B4"/>
<dbReference type="EMBL" id="PDYH01000044">
    <property type="protein sequence ID" value="PHU39538.1"/>
    <property type="molecule type" value="Genomic_DNA"/>
</dbReference>
<proteinExistence type="predicted"/>
<evidence type="ECO:0000256" key="1">
    <source>
        <dbReference type="SAM" id="Phobius"/>
    </source>
</evidence>
<keyword evidence="1" id="KW-0472">Membrane</keyword>
<accession>A0A2G3E8B4</accession>
<sequence length="114" mass="13766">MEKIILIWNYPHFFGVPIISMIYKKKYKRFVQCANQKLKEFEIEMVLDDTFGDIEVLLKNQYKMIVFIPGCETKYWMWMDDLKKTMIPSLIFTESEMYNADISRVLHLLKNINN</sequence>
<protein>
    <submittedName>
        <fullName evidence="2">Uncharacterized protein</fullName>
    </submittedName>
</protein>
<feature type="transmembrane region" description="Helical" evidence="1">
    <location>
        <begin position="6"/>
        <end position="23"/>
    </location>
</feature>
<evidence type="ECO:0000313" key="2">
    <source>
        <dbReference type="EMBL" id="PHU39538.1"/>
    </source>
</evidence>
<keyword evidence="1" id="KW-1133">Transmembrane helix</keyword>
<keyword evidence="3" id="KW-1185">Reference proteome</keyword>
<dbReference type="Proteomes" id="UP000224317">
    <property type="component" value="Unassembled WGS sequence"/>
</dbReference>
<gene>
    <name evidence="2" type="ORF">CSX00_11020</name>
</gene>